<dbReference type="AlphaFoldDB" id="A0A6V8KH67"/>
<organism evidence="1 2">
    <name type="scientific">Phytohabitans houttuyneae</name>
    <dbReference type="NCBI Taxonomy" id="1076126"/>
    <lineage>
        <taxon>Bacteria</taxon>
        <taxon>Bacillati</taxon>
        <taxon>Actinomycetota</taxon>
        <taxon>Actinomycetes</taxon>
        <taxon>Micromonosporales</taxon>
        <taxon>Micromonosporaceae</taxon>
    </lineage>
</organism>
<keyword evidence="2" id="KW-1185">Reference proteome</keyword>
<dbReference type="Proteomes" id="UP000482800">
    <property type="component" value="Unassembled WGS sequence"/>
</dbReference>
<protein>
    <submittedName>
        <fullName evidence="1">Uncharacterized protein</fullName>
    </submittedName>
</protein>
<proteinExistence type="predicted"/>
<reference evidence="1 2" key="2">
    <citation type="submission" date="2020-03" db="EMBL/GenBank/DDBJ databases">
        <authorList>
            <person name="Ichikawa N."/>
            <person name="Kimura A."/>
            <person name="Kitahashi Y."/>
            <person name="Uohara A."/>
        </authorList>
    </citation>
    <scope>NUCLEOTIDE SEQUENCE [LARGE SCALE GENOMIC DNA]</scope>
    <source>
        <strain evidence="1 2">NBRC 108639</strain>
    </source>
</reference>
<sequence>MINEAERGRAVNTDAAVVLQWVFAPVLAGPEASPYAGQAGKTVRSVGRRAAADGRVEVVLADGETVRALRHELRPG</sequence>
<name>A0A6V8KH67_9ACTN</name>
<comment type="caution">
    <text evidence="1">The sequence shown here is derived from an EMBL/GenBank/DDBJ whole genome shotgun (WGS) entry which is preliminary data.</text>
</comment>
<evidence type="ECO:0000313" key="1">
    <source>
        <dbReference type="EMBL" id="GFJ81449.1"/>
    </source>
</evidence>
<reference evidence="1 2" key="1">
    <citation type="submission" date="2020-03" db="EMBL/GenBank/DDBJ databases">
        <title>Whole genome shotgun sequence of Phytohabitans houttuyneae NBRC 108639.</title>
        <authorList>
            <person name="Komaki H."/>
            <person name="Tamura T."/>
        </authorList>
    </citation>
    <scope>NUCLEOTIDE SEQUENCE [LARGE SCALE GENOMIC DNA]</scope>
    <source>
        <strain evidence="1 2">NBRC 108639</strain>
    </source>
</reference>
<accession>A0A6V8KH67</accession>
<gene>
    <name evidence="1" type="ORF">Phou_056290</name>
</gene>
<evidence type="ECO:0000313" key="2">
    <source>
        <dbReference type="Proteomes" id="UP000482800"/>
    </source>
</evidence>
<dbReference type="EMBL" id="BLPF01000002">
    <property type="protein sequence ID" value="GFJ81449.1"/>
    <property type="molecule type" value="Genomic_DNA"/>
</dbReference>